<feature type="region of interest" description="Disordered" evidence="1">
    <location>
        <begin position="269"/>
        <end position="299"/>
    </location>
</feature>
<dbReference type="AlphaFoldDB" id="A0A182SSD2"/>
<keyword evidence="3" id="KW-1185">Reference proteome</keyword>
<organism evidence="2 3">
    <name type="scientific">Anopheles maculatus</name>
    <dbReference type="NCBI Taxonomy" id="74869"/>
    <lineage>
        <taxon>Eukaryota</taxon>
        <taxon>Metazoa</taxon>
        <taxon>Ecdysozoa</taxon>
        <taxon>Arthropoda</taxon>
        <taxon>Hexapoda</taxon>
        <taxon>Insecta</taxon>
        <taxon>Pterygota</taxon>
        <taxon>Neoptera</taxon>
        <taxon>Endopterygota</taxon>
        <taxon>Diptera</taxon>
        <taxon>Nematocera</taxon>
        <taxon>Culicoidea</taxon>
        <taxon>Culicidae</taxon>
        <taxon>Anophelinae</taxon>
        <taxon>Anopheles</taxon>
        <taxon>Anopheles maculatus group</taxon>
    </lineage>
</organism>
<feature type="compositionally biased region" description="Acidic residues" evidence="1">
    <location>
        <begin position="147"/>
        <end position="173"/>
    </location>
</feature>
<reference evidence="2" key="2">
    <citation type="submission" date="2020-05" db="UniProtKB">
        <authorList>
            <consortium name="EnsemblMetazoa"/>
        </authorList>
    </citation>
    <scope>IDENTIFICATION</scope>
    <source>
        <strain evidence="2">maculatus3</strain>
    </source>
</reference>
<evidence type="ECO:0000256" key="1">
    <source>
        <dbReference type="SAM" id="MobiDB-lite"/>
    </source>
</evidence>
<feature type="region of interest" description="Disordered" evidence="1">
    <location>
        <begin position="457"/>
        <end position="486"/>
    </location>
</feature>
<accession>A0A182SSD2</accession>
<feature type="region of interest" description="Disordered" evidence="1">
    <location>
        <begin position="230"/>
        <end position="257"/>
    </location>
</feature>
<proteinExistence type="predicted"/>
<dbReference type="Proteomes" id="UP000075901">
    <property type="component" value="Unassembled WGS sequence"/>
</dbReference>
<dbReference type="VEuPathDB" id="VectorBase:AMAM012441"/>
<feature type="compositionally biased region" description="Polar residues" evidence="1">
    <location>
        <begin position="283"/>
        <end position="299"/>
    </location>
</feature>
<feature type="region of interest" description="Disordered" evidence="1">
    <location>
        <begin position="136"/>
        <end position="173"/>
    </location>
</feature>
<evidence type="ECO:0000313" key="2">
    <source>
        <dbReference type="EnsemblMetazoa" id="AMAM012441-PA"/>
    </source>
</evidence>
<protein>
    <submittedName>
        <fullName evidence="2">Uncharacterized protein</fullName>
    </submittedName>
</protein>
<feature type="compositionally biased region" description="Polar residues" evidence="1">
    <location>
        <begin position="370"/>
        <end position="388"/>
    </location>
</feature>
<name>A0A182SSD2_9DIPT</name>
<sequence length="574" mass="61698">MVGRYSRHKRAKSCSKTLDPSLKVAALAAGHASLNANELTKAGDEDPGTDSTLEAASVTVPRAGRTSSNLIQLEDVWDGVAGRGRGQWVTTNTSSSSSEYLRNNLSTARTASYKPNVKANKMRDFFRFDGTAGGVEDSAYGKVKDGEELEDDDDDDDDDDEDEEILELEDDDDARMLLFDSLPPFTVGPANGTTVGPAATRTTTLQGAFVEHYGKNNATSSSLSSSDYASVYSATSSGGNGPPNTPGPGKPASSHHGTQFKLLATPEEGASGGAECVPRVDYSPQQHRQSSPKQQRAHQLSRMNVMPCNNATNPFLLMTLSAGDGVPAGTSSHRIYNNFLDGSPTRALTVPGSPADKPLEKNHRLRAKPQTGTSFATGRLPSTGSVSPRGTDRYDYRAQPKPSNGRAAHFRQMAPPALDTDLTYQEDYLEHYQNAARARSTLQSAHEDFRRQDYRHGRSVLPAGGNGGEDPQNNALANENSDANDTDEELRQYAGDGDIGDDVATTDELLLLVNAAIDIRRSQTVEQPGTLLGNARKKNTARKEQLQRGPTLTDTTNRRLPNEPLSGSESVANE</sequence>
<feature type="region of interest" description="Disordered" evidence="1">
    <location>
        <begin position="528"/>
        <end position="574"/>
    </location>
</feature>
<reference evidence="3" key="1">
    <citation type="submission" date="2013-09" db="EMBL/GenBank/DDBJ databases">
        <title>The Genome Sequence of Anopheles maculatus species B.</title>
        <authorList>
            <consortium name="The Broad Institute Genomics Platform"/>
            <person name="Neafsey D.E."/>
            <person name="Besansky N."/>
            <person name="Howell P."/>
            <person name="Walton C."/>
            <person name="Young S.K."/>
            <person name="Zeng Q."/>
            <person name="Gargeya S."/>
            <person name="Fitzgerald M."/>
            <person name="Haas B."/>
            <person name="Abouelleil A."/>
            <person name="Allen A.W."/>
            <person name="Alvarado L."/>
            <person name="Arachchi H.M."/>
            <person name="Berlin A.M."/>
            <person name="Chapman S.B."/>
            <person name="Gainer-Dewar J."/>
            <person name="Goldberg J."/>
            <person name="Griggs A."/>
            <person name="Gujja S."/>
            <person name="Hansen M."/>
            <person name="Howarth C."/>
            <person name="Imamovic A."/>
            <person name="Ireland A."/>
            <person name="Larimer J."/>
            <person name="McCowan C."/>
            <person name="Murphy C."/>
            <person name="Pearson M."/>
            <person name="Poon T.W."/>
            <person name="Priest M."/>
            <person name="Roberts A."/>
            <person name="Saif S."/>
            <person name="Shea T."/>
            <person name="Sisk P."/>
            <person name="Sykes S."/>
            <person name="Wortman J."/>
            <person name="Nusbaum C."/>
            <person name="Birren B."/>
        </authorList>
    </citation>
    <scope>NUCLEOTIDE SEQUENCE [LARGE SCALE GENOMIC DNA]</scope>
    <source>
        <strain evidence="3">maculatus3</strain>
    </source>
</reference>
<feature type="region of interest" description="Disordered" evidence="1">
    <location>
        <begin position="347"/>
        <end position="408"/>
    </location>
</feature>
<evidence type="ECO:0000313" key="3">
    <source>
        <dbReference type="Proteomes" id="UP000075901"/>
    </source>
</evidence>
<dbReference type="EnsemblMetazoa" id="AMAM012441-RA">
    <property type="protein sequence ID" value="AMAM012441-PA"/>
    <property type="gene ID" value="AMAM012441"/>
</dbReference>
<feature type="compositionally biased region" description="Polar residues" evidence="1">
    <location>
        <begin position="562"/>
        <end position="574"/>
    </location>
</feature>
<feature type="compositionally biased region" description="Polar residues" evidence="1">
    <location>
        <begin position="471"/>
        <end position="481"/>
    </location>
</feature>